<reference evidence="1 2" key="1">
    <citation type="journal article" date="2012" name="BMC Genomics">
        <title>Tools to kill: Genome of one of the most destructive plant pathogenic fungi Macrophomina phaseolina.</title>
        <authorList>
            <person name="Islam M.S."/>
            <person name="Haque M.S."/>
            <person name="Islam M.M."/>
            <person name="Emdad E.M."/>
            <person name="Halim A."/>
            <person name="Hossen Q.M.M."/>
            <person name="Hossain M.Z."/>
            <person name="Ahmed B."/>
            <person name="Rahim S."/>
            <person name="Rahman M.S."/>
            <person name="Alam M.M."/>
            <person name="Hou S."/>
            <person name="Wan X."/>
            <person name="Saito J.A."/>
            <person name="Alam M."/>
        </authorList>
    </citation>
    <scope>NUCLEOTIDE SEQUENCE [LARGE SCALE GENOMIC DNA]</scope>
    <source>
        <strain evidence="1 2">MS6</strain>
    </source>
</reference>
<dbReference type="AlphaFoldDB" id="K2S5T5"/>
<gene>
    <name evidence="1" type="ORF">MPH_02313</name>
</gene>
<dbReference type="VEuPathDB" id="FungiDB:MPH_02313"/>
<protein>
    <submittedName>
        <fullName evidence="1">Uncharacterized protein</fullName>
    </submittedName>
</protein>
<dbReference type="Proteomes" id="UP000007129">
    <property type="component" value="Unassembled WGS sequence"/>
</dbReference>
<dbReference type="HOGENOM" id="CLU_1713607_0_0_1"/>
<name>K2S5T5_MACPH</name>
<dbReference type="InParanoid" id="K2S5T5"/>
<accession>K2S5T5</accession>
<organism evidence="1 2">
    <name type="scientific">Macrophomina phaseolina (strain MS6)</name>
    <name type="common">Charcoal rot fungus</name>
    <dbReference type="NCBI Taxonomy" id="1126212"/>
    <lineage>
        <taxon>Eukaryota</taxon>
        <taxon>Fungi</taxon>
        <taxon>Dikarya</taxon>
        <taxon>Ascomycota</taxon>
        <taxon>Pezizomycotina</taxon>
        <taxon>Dothideomycetes</taxon>
        <taxon>Dothideomycetes incertae sedis</taxon>
        <taxon>Botryosphaeriales</taxon>
        <taxon>Botryosphaeriaceae</taxon>
        <taxon>Macrophomina</taxon>
    </lineage>
</organism>
<evidence type="ECO:0000313" key="1">
    <source>
        <dbReference type="EMBL" id="EKG20387.1"/>
    </source>
</evidence>
<proteinExistence type="predicted"/>
<comment type="caution">
    <text evidence="1">The sequence shown here is derived from an EMBL/GenBank/DDBJ whole genome shotgun (WGS) entry which is preliminary data.</text>
</comment>
<sequence length="153" mass="17284">MPIRDSASASTLTSIAGEGYPEDSETILSLAIGFGQPEKRAGLIFEDMNEFFCSENIRESRKQRWVGRPEDFKRSFSRKDFKPAHRETISPWKTEIVANGFQELVSITWVESVAENVDSYKALSNTTSWKRGDIALSRVGISVVRIHERKLSA</sequence>
<evidence type="ECO:0000313" key="2">
    <source>
        <dbReference type="Proteomes" id="UP000007129"/>
    </source>
</evidence>
<dbReference type="EMBL" id="AHHD01000088">
    <property type="protein sequence ID" value="EKG20387.1"/>
    <property type="molecule type" value="Genomic_DNA"/>
</dbReference>